<dbReference type="Proteomes" id="UP000638560">
    <property type="component" value="Unassembled WGS sequence"/>
</dbReference>
<dbReference type="InterPro" id="IPR014001">
    <property type="entry name" value="Helicase_ATP-bd"/>
</dbReference>
<dbReference type="SMART" id="SM00490">
    <property type="entry name" value="HELICc"/>
    <property type="match status" value="1"/>
</dbReference>
<dbReference type="PROSITE" id="PS51192">
    <property type="entry name" value="HELICASE_ATP_BIND_1"/>
    <property type="match status" value="1"/>
</dbReference>
<dbReference type="PANTHER" id="PTHR47962:SF5">
    <property type="entry name" value="ATP-DEPENDENT HELICASE LHR-RELATED"/>
    <property type="match status" value="1"/>
</dbReference>
<evidence type="ECO:0000313" key="6">
    <source>
        <dbReference type="EMBL" id="MBF9127682.1"/>
    </source>
</evidence>
<dbReference type="InterPro" id="IPR027417">
    <property type="entry name" value="P-loop_NTPase"/>
</dbReference>
<dbReference type="InterPro" id="IPR001650">
    <property type="entry name" value="Helicase_C-like"/>
</dbReference>
<dbReference type="InterPro" id="IPR052511">
    <property type="entry name" value="ATP-dep_Helicase"/>
</dbReference>
<dbReference type="EMBL" id="JADPUN010000036">
    <property type="protein sequence ID" value="MBF9127682.1"/>
    <property type="molecule type" value="Genomic_DNA"/>
</dbReference>
<sequence length="740" mass="81390">MGPTAAVRVDPAHRRAERGRAERGLGRRHRAADVSVPPSALDPVVLHHIVNDLGWRDLRPLQRDAIGPIVAGEDVLLLAPTAGGKTEAAAFPLLSRMSSERWSGTSVLYVCPLKALLNNLEPRLRRYTGWVGRGVALWHGDVSTSARRSVLWQRPDILLTTPESLESMLVSVNVDHRLFFAGLRTVVVDEVHAFAGDDRGWHLLAVLERLTHVVGRPVQRIGLSATVGNPAQLLTWLQGSGAGVRPAQVVAPEMSAPAASAPAAQSAEIELDYVGSLSNAATVIATLHQGEKRLVFCESRQTVEELGLLLRQRDVTVFLSHASLSVDERRRAEQAFAEARNCVIVSTSTLELGIDVGDLDRVIQIDTPATVSSFMQRLGRTGRRPGAARNTLFLCRSADTLAAAAGLLLLWSRSWVEPVLAPPEPRHIVAQQLLAVCLQEHRVGDRLWPRCWNGLEPFGPAAEPIARHLIEHGYLDRDGGMLFIGPAAEQRFGRRHFMELTAVFTGSPEFTVLHGRAELGRVDPSLLTEQVHGDRRLLLSGRSWRVTYIDWRRRRCFVEPADGGGRARWPNRGWAGLGLELTRAIREVLLGADPPVKLTRRAVDRLVARREELSELVHPGGNVILRDKDGDLHWWTWAGFRTNATLTATLSDVVDPASRFDDFSIRLREDLMPSQWRELTTDAGQRLCLPEVSDKAVSGLKFSAALPKRLAVATLAARSADIKGAGTVLTEPTRFVNLRG</sequence>
<organism evidence="6 7">
    <name type="scientific">Plantactinospora alkalitolerans</name>
    <dbReference type="NCBI Taxonomy" id="2789879"/>
    <lineage>
        <taxon>Bacteria</taxon>
        <taxon>Bacillati</taxon>
        <taxon>Actinomycetota</taxon>
        <taxon>Actinomycetes</taxon>
        <taxon>Micromonosporales</taxon>
        <taxon>Micromonosporaceae</taxon>
        <taxon>Plantactinospora</taxon>
    </lineage>
</organism>
<name>A0ABS0GNB0_9ACTN</name>
<keyword evidence="6" id="KW-0347">Helicase</keyword>
<proteinExistence type="predicted"/>
<dbReference type="Gene3D" id="3.40.50.300">
    <property type="entry name" value="P-loop containing nucleotide triphosphate hydrolases"/>
    <property type="match status" value="2"/>
</dbReference>
<feature type="region of interest" description="Disordered" evidence="3">
    <location>
        <begin position="1"/>
        <end position="33"/>
    </location>
</feature>
<feature type="compositionally biased region" description="Basic and acidic residues" evidence="3">
    <location>
        <begin position="10"/>
        <end position="25"/>
    </location>
</feature>
<feature type="domain" description="Helicase ATP-binding" evidence="4">
    <location>
        <begin position="66"/>
        <end position="245"/>
    </location>
</feature>
<evidence type="ECO:0000259" key="5">
    <source>
        <dbReference type="PROSITE" id="PS51194"/>
    </source>
</evidence>
<dbReference type="Pfam" id="PF00271">
    <property type="entry name" value="Helicase_C"/>
    <property type="match status" value="1"/>
</dbReference>
<evidence type="ECO:0000256" key="1">
    <source>
        <dbReference type="ARBA" id="ARBA00022741"/>
    </source>
</evidence>
<dbReference type="GO" id="GO:0004386">
    <property type="term" value="F:helicase activity"/>
    <property type="evidence" value="ECO:0007669"/>
    <property type="project" value="UniProtKB-KW"/>
</dbReference>
<gene>
    <name evidence="6" type="ORF">I0C86_01530</name>
</gene>
<dbReference type="PROSITE" id="PS51194">
    <property type="entry name" value="HELICASE_CTER"/>
    <property type="match status" value="1"/>
</dbReference>
<dbReference type="SUPFAM" id="SSF52540">
    <property type="entry name" value="P-loop containing nucleoside triphosphate hydrolases"/>
    <property type="match status" value="1"/>
</dbReference>
<evidence type="ECO:0000259" key="4">
    <source>
        <dbReference type="PROSITE" id="PS51192"/>
    </source>
</evidence>
<keyword evidence="7" id="KW-1185">Reference proteome</keyword>
<evidence type="ECO:0000313" key="7">
    <source>
        <dbReference type="Proteomes" id="UP000638560"/>
    </source>
</evidence>
<reference evidence="6 7" key="1">
    <citation type="submission" date="2020-11" db="EMBL/GenBank/DDBJ databases">
        <title>A novel isolate from a Black sea contaminated sediment with potential to produce alkanes: Plantactinospora alkalitolerans sp. nov.</title>
        <authorList>
            <person name="Carro L."/>
            <person name="Veyisoglu A."/>
            <person name="Guven K."/>
            <person name="Schumann P."/>
            <person name="Klenk H.-P."/>
            <person name="Sahin N."/>
        </authorList>
    </citation>
    <scope>NUCLEOTIDE SEQUENCE [LARGE SCALE GENOMIC DNA]</scope>
    <source>
        <strain evidence="6 7">S1510</strain>
    </source>
</reference>
<evidence type="ECO:0000256" key="2">
    <source>
        <dbReference type="ARBA" id="ARBA00022840"/>
    </source>
</evidence>
<evidence type="ECO:0000256" key="3">
    <source>
        <dbReference type="SAM" id="MobiDB-lite"/>
    </source>
</evidence>
<keyword evidence="6" id="KW-0378">Hydrolase</keyword>
<feature type="domain" description="Helicase C-terminal" evidence="5">
    <location>
        <begin position="279"/>
        <end position="427"/>
    </location>
</feature>
<comment type="caution">
    <text evidence="6">The sequence shown here is derived from an EMBL/GenBank/DDBJ whole genome shotgun (WGS) entry which is preliminary data.</text>
</comment>
<protein>
    <submittedName>
        <fullName evidence="6">DEAD/DEAH box helicase</fullName>
    </submittedName>
</protein>
<keyword evidence="1" id="KW-0547">Nucleotide-binding</keyword>
<accession>A0ABS0GNB0</accession>
<dbReference type="SMART" id="SM00487">
    <property type="entry name" value="DEXDc"/>
    <property type="match status" value="1"/>
</dbReference>
<dbReference type="Pfam" id="PF00270">
    <property type="entry name" value="DEAD"/>
    <property type="match status" value="1"/>
</dbReference>
<keyword evidence="2" id="KW-0067">ATP-binding</keyword>
<dbReference type="PANTHER" id="PTHR47962">
    <property type="entry name" value="ATP-DEPENDENT HELICASE LHR-RELATED-RELATED"/>
    <property type="match status" value="1"/>
</dbReference>
<dbReference type="InterPro" id="IPR011545">
    <property type="entry name" value="DEAD/DEAH_box_helicase_dom"/>
</dbReference>